<evidence type="ECO:0000259" key="2">
    <source>
        <dbReference type="Pfam" id="PF02214"/>
    </source>
</evidence>
<keyword evidence="4" id="KW-1185">Reference proteome</keyword>
<dbReference type="InterPro" id="IPR011333">
    <property type="entry name" value="SKP1/BTB/POZ_sf"/>
</dbReference>
<reference evidence="3 4" key="1">
    <citation type="submission" date="2022-05" db="EMBL/GenBank/DDBJ databases">
        <authorList>
            <consortium name="Genoscope - CEA"/>
            <person name="William W."/>
        </authorList>
    </citation>
    <scope>NUCLEOTIDE SEQUENCE [LARGE SCALE GENOMIC DNA]</scope>
</reference>
<evidence type="ECO:0000313" key="4">
    <source>
        <dbReference type="Proteomes" id="UP001159405"/>
    </source>
</evidence>
<dbReference type="Pfam" id="PF02214">
    <property type="entry name" value="BTB_2"/>
    <property type="match status" value="1"/>
</dbReference>
<accession>A0ABN8S9W1</accession>
<dbReference type="PANTHER" id="PTHR11145:SF8">
    <property type="entry name" value="RE57120P"/>
    <property type="match status" value="1"/>
</dbReference>
<proteinExistence type="predicted"/>
<name>A0ABN8S9W1_9CNID</name>
<dbReference type="Proteomes" id="UP001159405">
    <property type="component" value="Unassembled WGS sequence"/>
</dbReference>
<dbReference type="InterPro" id="IPR003131">
    <property type="entry name" value="T1-type_BTB"/>
</dbReference>
<keyword evidence="1" id="KW-0732">Signal</keyword>
<gene>
    <name evidence="3" type="ORF">PLOB_00040710</name>
</gene>
<organism evidence="3 4">
    <name type="scientific">Porites lobata</name>
    <dbReference type="NCBI Taxonomy" id="104759"/>
    <lineage>
        <taxon>Eukaryota</taxon>
        <taxon>Metazoa</taxon>
        <taxon>Cnidaria</taxon>
        <taxon>Anthozoa</taxon>
        <taxon>Hexacorallia</taxon>
        <taxon>Scleractinia</taxon>
        <taxon>Fungiina</taxon>
        <taxon>Poritidae</taxon>
        <taxon>Porites</taxon>
    </lineage>
</organism>
<dbReference type="Gene3D" id="3.30.710.10">
    <property type="entry name" value="Potassium Channel Kv1.1, Chain A"/>
    <property type="match status" value="1"/>
</dbReference>
<feature type="domain" description="Potassium channel tetramerisation-type BTB" evidence="2">
    <location>
        <begin position="220"/>
        <end position="271"/>
    </location>
</feature>
<sequence length="272" mass="30630">MNFKIALLFFVAVAFYAKAELETEYHPQAVLHYLEMEDRKMAEKVRSIVKLKEDGPKPSSSPKLPSGLPNGIPPKIKLCIVGAVICHKRANEDACAHLACIKKTGECLKKAGVKVCQMPPAIKKCLPVIPCCMLGSKTCEEKLCCFVRFHECTKRLGDEKDKNDRHKTGSALALRETKLTWRSESPFLPSLHDCDMKRPHSMRLLHGKMTSFEKNTKKTVKLNVGGVYFKTSLLTLTKDPDSMLAAMFSGRFEENLDEDGSFFIDRDGDLFW</sequence>
<dbReference type="PANTHER" id="PTHR11145">
    <property type="entry name" value="BTB/POZ DOMAIN-CONTAINING ADAPTER FOR CUL3-MEDIATED RHOA DEGRADATION PROTEIN FAMILY MEMBER"/>
    <property type="match status" value="1"/>
</dbReference>
<protein>
    <recommendedName>
        <fullName evidence="2">Potassium channel tetramerisation-type BTB domain-containing protein</fullName>
    </recommendedName>
</protein>
<dbReference type="SUPFAM" id="SSF54695">
    <property type="entry name" value="POZ domain"/>
    <property type="match status" value="1"/>
</dbReference>
<comment type="caution">
    <text evidence="3">The sequence shown here is derived from an EMBL/GenBank/DDBJ whole genome shotgun (WGS) entry which is preliminary data.</text>
</comment>
<dbReference type="InterPro" id="IPR045068">
    <property type="entry name" value="BACURD1-3"/>
</dbReference>
<dbReference type="EMBL" id="CALNXK010000628">
    <property type="protein sequence ID" value="CAH3188497.1"/>
    <property type="molecule type" value="Genomic_DNA"/>
</dbReference>
<evidence type="ECO:0000256" key="1">
    <source>
        <dbReference type="SAM" id="SignalP"/>
    </source>
</evidence>
<feature type="chain" id="PRO_5045037499" description="Potassium channel tetramerisation-type BTB domain-containing protein" evidence="1">
    <location>
        <begin position="20"/>
        <end position="272"/>
    </location>
</feature>
<evidence type="ECO:0000313" key="3">
    <source>
        <dbReference type="EMBL" id="CAH3188497.1"/>
    </source>
</evidence>
<feature type="signal peptide" evidence="1">
    <location>
        <begin position="1"/>
        <end position="19"/>
    </location>
</feature>